<keyword evidence="3" id="KW-1185">Reference proteome</keyword>
<dbReference type="Proteomes" id="UP001272773">
    <property type="component" value="Unassembled WGS sequence"/>
</dbReference>
<dbReference type="PROSITE" id="PS51257">
    <property type="entry name" value="PROKAR_LIPOPROTEIN"/>
    <property type="match status" value="1"/>
</dbReference>
<organism evidence="2 3">
    <name type="scientific">Shewanella indica</name>
    <dbReference type="NCBI Taxonomy" id="768528"/>
    <lineage>
        <taxon>Bacteria</taxon>
        <taxon>Pseudomonadati</taxon>
        <taxon>Pseudomonadota</taxon>
        <taxon>Gammaproteobacteria</taxon>
        <taxon>Alteromonadales</taxon>
        <taxon>Shewanellaceae</taxon>
        <taxon>Shewanella</taxon>
    </lineage>
</organism>
<keyword evidence="1" id="KW-0732">Signal</keyword>
<evidence type="ECO:0000313" key="3">
    <source>
        <dbReference type="Proteomes" id="UP001272773"/>
    </source>
</evidence>
<reference evidence="2 3" key="1">
    <citation type="submission" date="2023-11" db="EMBL/GenBank/DDBJ databases">
        <title>MicrobeMod: A computational toolkit for identifying prokaryotic methylation and restriction-modification with nanopore sequencing.</title>
        <authorList>
            <person name="Crits-Christoph A."/>
            <person name="Kang S.C."/>
            <person name="Lee H."/>
            <person name="Ostrov N."/>
        </authorList>
    </citation>
    <scope>NUCLEOTIDE SEQUENCE [LARGE SCALE GENOMIC DNA]</scope>
    <source>
        <strain evidence="2 3">ATCC BAA-2732</strain>
    </source>
</reference>
<dbReference type="GeneID" id="88621851"/>
<name>A0ABU4Q5P7_9GAMM</name>
<evidence type="ECO:0008006" key="4">
    <source>
        <dbReference type="Google" id="ProtNLM"/>
    </source>
</evidence>
<dbReference type="RefSeq" id="WP_313954992.1">
    <property type="nucleotide sequence ID" value="NZ_JAVMKW010000008.1"/>
</dbReference>
<evidence type="ECO:0000313" key="2">
    <source>
        <dbReference type="EMBL" id="MDX6014772.1"/>
    </source>
</evidence>
<comment type="caution">
    <text evidence="2">The sequence shown here is derived from an EMBL/GenBank/DDBJ whole genome shotgun (WGS) entry which is preliminary data.</text>
</comment>
<protein>
    <recommendedName>
        <fullName evidence="4">Lipoprotein</fullName>
    </recommendedName>
</protein>
<sequence>MKQSNTLGKKYFPAKKTVLWMFSALALGSLSGCGWFAADEKTQLEQQWLAKDQELQQAIEQIRSQGLDAINRSAEVSSMTACVAEKLSHDPLGELIQVDGVLAEPARVSELLGQIQQLLEQGFSFENAAALLNKGADLAAYVSTLIESQGIDKALADVEQLLKNGTDIKDQQLGGHLQTLLNQCRQSSPKGNG</sequence>
<evidence type="ECO:0000256" key="1">
    <source>
        <dbReference type="SAM" id="SignalP"/>
    </source>
</evidence>
<accession>A0ABU4Q5P7</accession>
<feature type="signal peptide" evidence="1">
    <location>
        <begin position="1"/>
        <end position="37"/>
    </location>
</feature>
<proteinExistence type="predicted"/>
<dbReference type="EMBL" id="JAWXXR010000001">
    <property type="protein sequence ID" value="MDX6014772.1"/>
    <property type="molecule type" value="Genomic_DNA"/>
</dbReference>
<feature type="chain" id="PRO_5045413590" description="Lipoprotein" evidence="1">
    <location>
        <begin position="38"/>
        <end position="193"/>
    </location>
</feature>
<gene>
    <name evidence="2" type="ORF">SIL79_00045</name>
</gene>